<dbReference type="InterPro" id="IPR005182">
    <property type="entry name" value="YdbS-like_PH"/>
</dbReference>
<name>A0A363UP84_9GAMM</name>
<keyword evidence="1" id="KW-0472">Membrane</keyword>
<gene>
    <name evidence="3" type="ORF">DEH80_01795</name>
</gene>
<sequence>MENRMDESNKILSNPAISPRAIRYHLLTMSLALLCTVAGIVLIPLMLPIMRWYYSRYFKTLNVVLTTRELQVDRGLWNREEKSIPLEKITDLATFQGPVMRYMNLKGLRVETAGQSGSGGALVRLIGLEDTEAFRALALRQRDRVTEASAPAPAPEADAATPLLTEIRDTLIRIERRLGEPTKD</sequence>
<dbReference type="AlphaFoldDB" id="A0A363UP84"/>
<comment type="caution">
    <text evidence="3">The sequence shown here is derived from an EMBL/GenBank/DDBJ whole genome shotgun (WGS) entry which is preliminary data.</text>
</comment>
<accession>A0A363UP84</accession>
<evidence type="ECO:0000256" key="1">
    <source>
        <dbReference type="SAM" id="Phobius"/>
    </source>
</evidence>
<feature type="transmembrane region" description="Helical" evidence="1">
    <location>
        <begin position="24"/>
        <end position="47"/>
    </location>
</feature>
<evidence type="ECO:0000313" key="3">
    <source>
        <dbReference type="EMBL" id="PWN57264.1"/>
    </source>
</evidence>
<dbReference type="PANTHER" id="PTHR37938:SF1">
    <property type="entry name" value="BLL0215 PROTEIN"/>
    <property type="match status" value="1"/>
</dbReference>
<keyword evidence="1" id="KW-1133">Transmembrane helix</keyword>
<keyword evidence="1" id="KW-0812">Transmembrane</keyword>
<proteinExistence type="predicted"/>
<dbReference type="Pfam" id="PF03703">
    <property type="entry name" value="bPH_2"/>
    <property type="match status" value="1"/>
</dbReference>
<dbReference type="Proteomes" id="UP000251800">
    <property type="component" value="Unassembled WGS sequence"/>
</dbReference>
<dbReference type="EMBL" id="QEQK01000002">
    <property type="protein sequence ID" value="PWN57264.1"/>
    <property type="molecule type" value="Genomic_DNA"/>
</dbReference>
<keyword evidence="4" id="KW-1185">Reference proteome</keyword>
<organism evidence="3 4">
    <name type="scientific">Abyssibacter profundi</name>
    <dbReference type="NCBI Taxonomy" id="2182787"/>
    <lineage>
        <taxon>Bacteria</taxon>
        <taxon>Pseudomonadati</taxon>
        <taxon>Pseudomonadota</taxon>
        <taxon>Gammaproteobacteria</taxon>
        <taxon>Chromatiales</taxon>
        <taxon>Oceanococcaceae</taxon>
        <taxon>Abyssibacter</taxon>
    </lineage>
</organism>
<reference evidence="3 4" key="1">
    <citation type="submission" date="2018-05" db="EMBL/GenBank/DDBJ databases">
        <title>Abyssibacter profundi OUC007T gen. nov., sp. nov, a marine bacterium isolated from seawater of the Mariana Trench.</title>
        <authorList>
            <person name="Zhou S."/>
        </authorList>
    </citation>
    <scope>NUCLEOTIDE SEQUENCE [LARGE SCALE GENOMIC DNA]</scope>
    <source>
        <strain evidence="3 4">OUC007</strain>
    </source>
</reference>
<dbReference type="OrthoDB" id="8754159at2"/>
<evidence type="ECO:0000259" key="2">
    <source>
        <dbReference type="Pfam" id="PF03703"/>
    </source>
</evidence>
<protein>
    <recommendedName>
        <fullName evidence="2">YdbS-like PH domain-containing protein</fullName>
    </recommendedName>
</protein>
<dbReference type="PANTHER" id="PTHR37938">
    <property type="entry name" value="BLL0215 PROTEIN"/>
    <property type="match status" value="1"/>
</dbReference>
<feature type="domain" description="YdbS-like PH" evidence="2">
    <location>
        <begin position="60"/>
        <end position="136"/>
    </location>
</feature>
<evidence type="ECO:0000313" key="4">
    <source>
        <dbReference type="Proteomes" id="UP000251800"/>
    </source>
</evidence>